<dbReference type="AlphaFoldDB" id="A0A915L5E0"/>
<dbReference type="Proteomes" id="UP000887565">
    <property type="component" value="Unplaced"/>
</dbReference>
<reference evidence="2" key="1">
    <citation type="submission" date="2022-11" db="UniProtKB">
        <authorList>
            <consortium name="WormBaseParasite"/>
        </authorList>
    </citation>
    <scope>IDENTIFICATION</scope>
</reference>
<evidence type="ECO:0000313" key="1">
    <source>
        <dbReference type="Proteomes" id="UP000887565"/>
    </source>
</evidence>
<name>A0A915L5E0_ROMCU</name>
<accession>A0A915L5E0</accession>
<evidence type="ECO:0000313" key="2">
    <source>
        <dbReference type="WBParaSite" id="nRc.2.0.1.t46259-RA"/>
    </source>
</evidence>
<dbReference type="WBParaSite" id="nRc.2.0.1.t46259-RA">
    <property type="protein sequence ID" value="nRc.2.0.1.t46259-RA"/>
    <property type="gene ID" value="nRc.2.0.1.g46259"/>
</dbReference>
<protein>
    <submittedName>
        <fullName evidence="2">Uncharacterized protein</fullName>
    </submittedName>
</protein>
<keyword evidence="1" id="KW-1185">Reference proteome</keyword>
<proteinExistence type="predicted"/>
<organism evidence="1 2">
    <name type="scientific">Romanomermis culicivorax</name>
    <name type="common">Nematode worm</name>
    <dbReference type="NCBI Taxonomy" id="13658"/>
    <lineage>
        <taxon>Eukaryota</taxon>
        <taxon>Metazoa</taxon>
        <taxon>Ecdysozoa</taxon>
        <taxon>Nematoda</taxon>
        <taxon>Enoplea</taxon>
        <taxon>Dorylaimia</taxon>
        <taxon>Mermithida</taxon>
        <taxon>Mermithoidea</taxon>
        <taxon>Mermithidae</taxon>
        <taxon>Romanomermis</taxon>
    </lineage>
</organism>
<sequence>MALFSLVNGEHTIVVSFDGANDWARIYTLLGTQFGTDHQKKNKDPVVKAIHLDTYHVICNMDISSPLYELAWQIGFFPKKCTLKATVSPCGHWMSRNSR</sequence>